<dbReference type="EMBL" id="JAWXXP010000001">
    <property type="protein sequence ID" value="MDX5994965.1"/>
    <property type="molecule type" value="Genomic_DNA"/>
</dbReference>
<reference evidence="2 3" key="1">
    <citation type="submission" date="2016-10" db="EMBL/GenBank/DDBJ databases">
        <authorList>
            <person name="de Groot N.N."/>
        </authorList>
    </citation>
    <scope>NUCLEOTIDE SEQUENCE [LARGE SCALE GENOMIC DNA]</scope>
    <source>
        <strain evidence="2 3">JCM 10630</strain>
    </source>
</reference>
<dbReference type="OrthoDB" id="7067761at2"/>
<organism evidence="2 3">
    <name type="scientific">Ectopseudomonas alcaliphila</name>
    <dbReference type="NCBI Taxonomy" id="101564"/>
    <lineage>
        <taxon>Bacteria</taxon>
        <taxon>Pseudomonadati</taxon>
        <taxon>Pseudomonadota</taxon>
        <taxon>Gammaproteobacteria</taxon>
        <taxon>Pseudomonadales</taxon>
        <taxon>Pseudomonadaceae</taxon>
        <taxon>Ectopseudomonas</taxon>
    </lineage>
</organism>
<keyword evidence="4" id="KW-1185">Reference proteome</keyword>
<sequence length="69" mass="7612">MTTISIAYEVPASTVEAIRAMLDETALRDVNWNGADFKIVRDDFTCIEGNESHEAVALLNQIQDIISGQ</sequence>
<proteinExistence type="predicted"/>
<dbReference type="EMBL" id="FNAE01000009">
    <property type="protein sequence ID" value="SDF61234.1"/>
    <property type="molecule type" value="Genomic_DNA"/>
</dbReference>
<accession>A0A1G7MHU2</accession>
<gene>
    <name evidence="2" type="ORF">SAMN05216575_10954</name>
    <name evidence="1" type="ORF">SIM71_23110</name>
</gene>
<evidence type="ECO:0000313" key="2">
    <source>
        <dbReference type="EMBL" id="SDF61234.1"/>
    </source>
</evidence>
<dbReference type="Proteomes" id="UP000182413">
    <property type="component" value="Unassembled WGS sequence"/>
</dbReference>
<dbReference type="Proteomes" id="UP001278050">
    <property type="component" value="Unassembled WGS sequence"/>
</dbReference>
<protein>
    <submittedName>
        <fullName evidence="2">Uncharacterized protein</fullName>
    </submittedName>
</protein>
<evidence type="ECO:0000313" key="3">
    <source>
        <dbReference type="Proteomes" id="UP000182413"/>
    </source>
</evidence>
<dbReference type="RefSeq" id="WP_074681645.1">
    <property type="nucleotide sequence ID" value="NZ_CBCSET010000008.1"/>
</dbReference>
<dbReference type="AlphaFoldDB" id="A0A1G7MHU2"/>
<evidence type="ECO:0000313" key="1">
    <source>
        <dbReference type="EMBL" id="MDX5994965.1"/>
    </source>
</evidence>
<evidence type="ECO:0000313" key="4">
    <source>
        <dbReference type="Proteomes" id="UP001278050"/>
    </source>
</evidence>
<reference evidence="1 4" key="2">
    <citation type="submission" date="2023-11" db="EMBL/GenBank/DDBJ databases">
        <title>MicrobeMod: A computational toolkit for identifying prokaryotic methylation and restriction-modification with nanopore sequencing.</title>
        <authorList>
            <person name="Crits-Christoph A."/>
            <person name="Kang S.C."/>
            <person name="Lee H."/>
            <person name="Ostrov N."/>
        </authorList>
    </citation>
    <scope>NUCLEOTIDE SEQUENCE [LARGE SCALE GENOMIC DNA]</scope>
    <source>
        <strain evidence="1 4">ATCC BAA-571</strain>
    </source>
</reference>
<name>A0A1G7MHU2_9GAMM</name>